<dbReference type="EMBL" id="CP022203">
    <property type="protein sequence ID" value="ATB45052.1"/>
    <property type="molecule type" value="Genomic_DNA"/>
</dbReference>
<name>A0A250JNI6_9BACT</name>
<organism evidence="3 4">
    <name type="scientific">Corallococcus macrosporus DSM 14697</name>
    <dbReference type="NCBI Taxonomy" id="1189310"/>
    <lineage>
        <taxon>Bacteria</taxon>
        <taxon>Pseudomonadati</taxon>
        <taxon>Myxococcota</taxon>
        <taxon>Myxococcia</taxon>
        <taxon>Myxococcales</taxon>
        <taxon>Cystobacterineae</taxon>
        <taxon>Myxococcaceae</taxon>
        <taxon>Corallococcus</taxon>
    </lineage>
</organism>
<dbReference type="AlphaFoldDB" id="A0A250JNI6"/>
<evidence type="ECO:0000259" key="2">
    <source>
        <dbReference type="Pfam" id="PF03703"/>
    </source>
</evidence>
<dbReference type="KEGG" id="mmas:MYMAC_000635"/>
<protein>
    <recommendedName>
        <fullName evidence="2">YdbS-like PH domain-containing protein</fullName>
    </recommendedName>
</protein>
<feature type="transmembrane region" description="Helical" evidence="1">
    <location>
        <begin position="44"/>
        <end position="62"/>
    </location>
</feature>
<feature type="transmembrane region" description="Helical" evidence="1">
    <location>
        <begin position="74"/>
        <end position="103"/>
    </location>
</feature>
<keyword evidence="1" id="KW-1133">Transmembrane helix</keyword>
<dbReference type="InterPro" id="IPR005182">
    <property type="entry name" value="YdbS-like_PH"/>
</dbReference>
<proteinExistence type="predicted"/>
<evidence type="ECO:0000256" key="1">
    <source>
        <dbReference type="SAM" id="Phobius"/>
    </source>
</evidence>
<dbReference type="PANTHER" id="PTHR34473:SF2">
    <property type="entry name" value="UPF0699 TRANSMEMBRANE PROTEIN YDBT"/>
    <property type="match status" value="1"/>
</dbReference>
<gene>
    <name evidence="3" type="ORF">MYMAC_000635</name>
</gene>
<feature type="domain" description="YdbS-like PH" evidence="2">
    <location>
        <begin position="108"/>
        <end position="196"/>
    </location>
</feature>
<reference evidence="3 4" key="1">
    <citation type="submission" date="2017-06" db="EMBL/GenBank/DDBJ databases">
        <title>Sequencing and comparative analysis of myxobacterial genomes.</title>
        <authorList>
            <person name="Rupp O."/>
            <person name="Goesmann A."/>
            <person name="Sogaard-Andersen L."/>
        </authorList>
    </citation>
    <scope>NUCLEOTIDE SEQUENCE [LARGE SCALE GENOMIC DNA]</scope>
    <source>
        <strain evidence="3 4">DSM 14697</strain>
    </source>
</reference>
<dbReference type="Proteomes" id="UP000217343">
    <property type="component" value="Chromosome"/>
</dbReference>
<evidence type="ECO:0000313" key="3">
    <source>
        <dbReference type="EMBL" id="ATB45052.1"/>
    </source>
</evidence>
<evidence type="ECO:0000313" key="4">
    <source>
        <dbReference type="Proteomes" id="UP000217343"/>
    </source>
</evidence>
<keyword evidence="1" id="KW-0812">Transmembrane</keyword>
<dbReference type="RefSeq" id="WP_095956988.1">
    <property type="nucleotide sequence ID" value="NZ_CP022203.1"/>
</dbReference>
<dbReference type="Pfam" id="PF03703">
    <property type="entry name" value="bPH_2"/>
    <property type="match status" value="1"/>
</dbReference>
<accession>A0A250JNI6</accession>
<dbReference type="OrthoDB" id="5381892at2"/>
<keyword evidence="1" id="KW-0472">Membrane</keyword>
<keyword evidence="4" id="KW-1185">Reference proteome</keyword>
<sequence>MSDAAPAWFLRLLKVPPAPHIPEGAAVRVFRAAQAHRQLQLLRWGLRQAGVVVGLIFTWVAVKNRFVPHLPYEYAGTVFFIFELFAWLAFAVQAPITFLVAWLDYEYRWYILSDRSLRIREGLVSLQEKTMTFANIQQVSIRQNPLQRLFGIADVKVETAGGGSKGGSADADASHTEGLHEAHFRGVDNPEEIRDVIMARVRMHRDAGLGEPQHPEPAALPVSAGPSAATLGAAKELLGEMRALRSTLAARGRVEP</sequence>
<dbReference type="PANTHER" id="PTHR34473">
    <property type="entry name" value="UPF0699 TRANSMEMBRANE PROTEIN YDBS"/>
    <property type="match status" value="1"/>
</dbReference>